<dbReference type="InterPro" id="IPR041602">
    <property type="entry name" value="Quercetinase_C"/>
</dbReference>
<comment type="caution">
    <text evidence="5">The sequence shown here is derived from an EMBL/GenBank/DDBJ whole genome shotgun (WGS) entry which is preliminary data.</text>
</comment>
<proteinExistence type="inferred from homology"/>
<dbReference type="InterPro" id="IPR003829">
    <property type="entry name" value="Pirin_N_dom"/>
</dbReference>
<dbReference type="Gene3D" id="2.60.120.10">
    <property type="entry name" value="Jelly Rolls"/>
    <property type="match status" value="2"/>
</dbReference>
<sequence length="229" mass="25787">MIKLRPAEERGQFRIDWLDSRHTFSFGHYYDPRHMGVSSLRVINDDRVVPGAGFETHPHRDMEIISYILDGSIEHRDTMGNRTRLRAGEVQVMSAGTGIMHSEFNPEPETHLHFLQIWIRPEQPGLQPSYAQKDFSDAKGVTLIVSPDGANGSLKLHQDARIYQLRLSGERIELPLQTTRLHYLQVARGALALNGRVLQEGDGVIIEKESLLDIAADNSVEALLFDLAA</sequence>
<dbReference type="EMBL" id="BMIJ01000006">
    <property type="protein sequence ID" value="GGC01676.1"/>
    <property type="molecule type" value="Genomic_DNA"/>
</dbReference>
<protein>
    <submittedName>
        <fullName evidence="5">Pirin family protein</fullName>
    </submittedName>
</protein>
<dbReference type="Pfam" id="PF02678">
    <property type="entry name" value="Pirin"/>
    <property type="match status" value="1"/>
</dbReference>
<feature type="domain" description="Pirin N-terminal" evidence="3">
    <location>
        <begin position="8"/>
        <end position="119"/>
    </location>
</feature>
<comment type="similarity">
    <text evidence="1 2">Belongs to the pirin family.</text>
</comment>
<dbReference type="InterPro" id="IPR011051">
    <property type="entry name" value="RmlC_Cupin_sf"/>
</dbReference>
<dbReference type="SUPFAM" id="SSF51182">
    <property type="entry name" value="RmlC-like cupins"/>
    <property type="match status" value="1"/>
</dbReference>
<keyword evidence="6" id="KW-1185">Reference proteome</keyword>
<evidence type="ECO:0000313" key="5">
    <source>
        <dbReference type="EMBL" id="GGC01676.1"/>
    </source>
</evidence>
<dbReference type="PANTHER" id="PTHR43212:SF3">
    <property type="entry name" value="QUERCETIN 2,3-DIOXYGENASE"/>
    <property type="match status" value="1"/>
</dbReference>
<dbReference type="Pfam" id="PF17954">
    <property type="entry name" value="Pirin_C_2"/>
    <property type="match status" value="1"/>
</dbReference>
<dbReference type="PIRSF" id="PIRSF006232">
    <property type="entry name" value="Pirin"/>
    <property type="match status" value="1"/>
</dbReference>
<evidence type="ECO:0000313" key="6">
    <source>
        <dbReference type="Proteomes" id="UP000629025"/>
    </source>
</evidence>
<feature type="domain" description="Quercetin 2,3-dioxygenase C-terminal cupin" evidence="4">
    <location>
        <begin position="143"/>
        <end position="227"/>
    </location>
</feature>
<dbReference type="InterPro" id="IPR014710">
    <property type="entry name" value="RmlC-like_jellyroll"/>
</dbReference>
<dbReference type="CDD" id="cd02910">
    <property type="entry name" value="cupin_Yhhw_N"/>
    <property type="match status" value="1"/>
</dbReference>
<evidence type="ECO:0000256" key="1">
    <source>
        <dbReference type="ARBA" id="ARBA00008416"/>
    </source>
</evidence>
<dbReference type="Proteomes" id="UP000629025">
    <property type="component" value="Unassembled WGS sequence"/>
</dbReference>
<dbReference type="PANTHER" id="PTHR43212">
    <property type="entry name" value="QUERCETIN 2,3-DIOXYGENASE"/>
    <property type="match status" value="1"/>
</dbReference>
<organism evidence="5 6">
    <name type="scientific">Marinobacterium zhoushanense</name>
    <dbReference type="NCBI Taxonomy" id="1679163"/>
    <lineage>
        <taxon>Bacteria</taxon>
        <taxon>Pseudomonadati</taxon>
        <taxon>Pseudomonadota</taxon>
        <taxon>Gammaproteobacteria</taxon>
        <taxon>Oceanospirillales</taxon>
        <taxon>Oceanospirillaceae</taxon>
        <taxon>Marinobacterium</taxon>
    </lineage>
</organism>
<name>A0ABQ1KMJ1_9GAMM</name>
<dbReference type="InterPro" id="IPR012093">
    <property type="entry name" value="Pirin"/>
</dbReference>
<gene>
    <name evidence="5" type="ORF">GCM10011352_29780</name>
</gene>
<accession>A0ABQ1KMJ1</accession>
<dbReference type="RefSeq" id="WP_188749724.1">
    <property type="nucleotide sequence ID" value="NZ_BMIJ01000006.1"/>
</dbReference>
<evidence type="ECO:0000259" key="4">
    <source>
        <dbReference type="Pfam" id="PF17954"/>
    </source>
</evidence>
<evidence type="ECO:0000256" key="2">
    <source>
        <dbReference type="RuleBase" id="RU003457"/>
    </source>
</evidence>
<evidence type="ECO:0000259" key="3">
    <source>
        <dbReference type="Pfam" id="PF02678"/>
    </source>
</evidence>
<reference evidence="6" key="1">
    <citation type="journal article" date="2019" name="Int. J. Syst. Evol. Microbiol.">
        <title>The Global Catalogue of Microorganisms (GCM) 10K type strain sequencing project: providing services to taxonomists for standard genome sequencing and annotation.</title>
        <authorList>
            <consortium name="The Broad Institute Genomics Platform"/>
            <consortium name="The Broad Institute Genome Sequencing Center for Infectious Disease"/>
            <person name="Wu L."/>
            <person name="Ma J."/>
        </authorList>
    </citation>
    <scope>NUCLEOTIDE SEQUENCE [LARGE SCALE GENOMIC DNA]</scope>
    <source>
        <strain evidence="6">CGMCC 1.15341</strain>
    </source>
</reference>